<dbReference type="GO" id="GO:0006777">
    <property type="term" value="P:Mo-molybdopterin cofactor biosynthetic process"/>
    <property type="evidence" value="ECO:0007669"/>
    <property type="project" value="UniProtKB-UniRule"/>
</dbReference>
<comment type="pathway">
    <text evidence="3 11">Cofactor biosynthesis; molybdopterin biosynthesis.</text>
</comment>
<dbReference type="SUPFAM" id="SSF63867">
    <property type="entry name" value="MoeA C-terminal domain-like"/>
    <property type="match status" value="1"/>
</dbReference>
<dbReference type="Gene3D" id="2.170.190.11">
    <property type="entry name" value="Molybdopterin biosynthesis moea protein, domain 3"/>
    <property type="match status" value="1"/>
</dbReference>
<dbReference type="AlphaFoldDB" id="A0A560F6N2"/>
<dbReference type="InterPro" id="IPR036425">
    <property type="entry name" value="MoaB/Mog-like_dom_sf"/>
</dbReference>
<dbReference type="Pfam" id="PF03454">
    <property type="entry name" value="MoeA_C"/>
    <property type="match status" value="1"/>
</dbReference>
<evidence type="ECO:0000256" key="3">
    <source>
        <dbReference type="ARBA" id="ARBA00005046"/>
    </source>
</evidence>
<accession>A0A560F6N2</accession>
<dbReference type="InterPro" id="IPR008284">
    <property type="entry name" value="MoCF_biosynth_CS"/>
</dbReference>
<evidence type="ECO:0000259" key="12">
    <source>
        <dbReference type="SMART" id="SM00852"/>
    </source>
</evidence>
<keyword evidence="7 11" id="KW-0479">Metal-binding</keyword>
<dbReference type="InterPro" id="IPR036135">
    <property type="entry name" value="MoeA_linker/N_sf"/>
</dbReference>
<evidence type="ECO:0000313" key="14">
    <source>
        <dbReference type="Proteomes" id="UP000319859"/>
    </source>
</evidence>
<reference evidence="13 14" key="1">
    <citation type="submission" date="2019-06" db="EMBL/GenBank/DDBJ databases">
        <title>Genomic Encyclopedia of Type Strains, Phase IV (KMG-V): Genome sequencing to study the core and pangenomes of soil and plant-associated prokaryotes.</title>
        <authorList>
            <person name="Whitman W."/>
        </authorList>
    </citation>
    <scope>NUCLEOTIDE SEQUENCE [LARGE SCALE GENOMIC DNA]</scope>
    <source>
        <strain evidence="13 14">BR 11880</strain>
    </source>
</reference>
<dbReference type="NCBIfam" id="TIGR00177">
    <property type="entry name" value="molyb_syn"/>
    <property type="match status" value="1"/>
</dbReference>
<dbReference type="PROSITE" id="PS01079">
    <property type="entry name" value="MOCF_BIOSYNTHESIS_2"/>
    <property type="match status" value="1"/>
</dbReference>
<dbReference type="InterPro" id="IPR001453">
    <property type="entry name" value="MoaB/Mog_dom"/>
</dbReference>
<dbReference type="CDD" id="cd00887">
    <property type="entry name" value="MoeA"/>
    <property type="match status" value="1"/>
</dbReference>
<dbReference type="OrthoDB" id="9804758at2"/>
<dbReference type="GO" id="GO:0061599">
    <property type="term" value="F:molybdopterin molybdotransferase activity"/>
    <property type="evidence" value="ECO:0007669"/>
    <property type="project" value="UniProtKB-UniRule"/>
</dbReference>
<evidence type="ECO:0000256" key="7">
    <source>
        <dbReference type="ARBA" id="ARBA00022723"/>
    </source>
</evidence>
<comment type="catalytic activity">
    <reaction evidence="10">
        <text>adenylyl-molybdopterin + molybdate = Mo-molybdopterin + AMP + H(+)</text>
        <dbReference type="Rhea" id="RHEA:35047"/>
        <dbReference type="ChEBI" id="CHEBI:15378"/>
        <dbReference type="ChEBI" id="CHEBI:36264"/>
        <dbReference type="ChEBI" id="CHEBI:62727"/>
        <dbReference type="ChEBI" id="CHEBI:71302"/>
        <dbReference type="ChEBI" id="CHEBI:456215"/>
        <dbReference type="EC" id="2.10.1.1"/>
    </reaction>
</comment>
<name>A0A560F6N2_9PROT</name>
<dbReference type="RefSeq" id="WP_145751247.1">
    <property type="nucleotide sequence ID" value="NZ_VITN01000011.1"/>
</dbReference>
<dbReference type="InterPro" id="IPR005110">
    <property type="entry name" value="MoeA_linker/N"/>
</dbReference>
<comment type="cofactor">
    <cofactor evidence="1 11">
        <name>Mg(2+)</name>
        <dbReference type="ChEBI" id="CHEBI:18420"/>
    </cofactor>
</comment>
<evidence type="ECO:0000256" key="4">
    <source>
        <dbReference type="ARBA" id="ARBA00010763"/>
    </source>
</evidence>
<dbReference type="Gene3D" id="3.40.980.10">
    <property type="entry name" value="MoaB/Mog-like domain"/>
    <property type="match status" value="1"/>
</dbReference>
<evidence type="ECO:0000256" key="11">
    <source>
        <dbReference type="RuleBase" id="RU365090"/>
    </source>
</evidence>
<dbReference type="Pfam" id="PF00994">
    <property type="entry name" value="MoCF_biosynth"/>
    <property type="match status" value="1"/>
</dbReference>
<dbReference type="InterPro" id="IPR036688">
    <property type="entry name" value="MoeA_C_domain_IV_sf"/>
</dbReference>
<dbReference type="GO" id="GO:0005829">
    <property type="term" value="C:cytosol"/>
    <property type="evidence" value="ECO:0007669"/>
    <property type="project" value="TreeGrafter"/>
</dbReference>
<evidence type="ECO:0000256" key="6">
    <source>
        <dbReference type="ARBA" id="ARBA00022679"/>
    </source>
</evidence>
<dbReference type="EMBL" id="VITN01000011">
    <property type="protein sequence ID" value="TWB17286.1"/>
    <property type="molecule type" value="Genomic_DNA"/>
</dbReference>
<keyword evidence="8 11" id="KW-0460">Magnesium</keyword>
<dbReference type="Proteomes" id="UP000319859">
    <property type="component" value="Unassembled WGS sequence"/>
</dbReference>
<dbReference type="Pfam" id="PF03453">
    <property type="entry name" value="MoeA_N"/>
    <property type="match status" value="1"/>
</dbReference>
<dbReference type="SUPFAM" id="SSF53218">
    <property type="entry name" value="Molybdenum cofactor biosynthesis proteins"/>
    <property type="match status" value="1"/>
</dbReference>
<organism evidence="13 14">
    <name type="scientific">Nitrospirillum amazonense</name>
    <dbReference type="NCBI Taxonomy" id="28077"/>
    <lineage>
        <taxon>Bacteria</taxon>
        <taxon>Pseudomonadati</taxon>
        <taxon>Pseudomonadota</taxon>
        <taxon>Alphaproteobacteria</taxon>
        <taxon>Rhodospirillales</taxon>
        <taxon>Azospirillaceae</taxon>
        <taxon>Nitrospirillum</taxon>
    </lineage>
</organism>
<dbReference type="Gene3D" id="3.90.105.10">
    <property type="entry name" value="Molybdopterin biosynthesis moea protein, domain 2"/>
    <property type="match status" value="1"/>
</dbReference>
<comment type="caution">
    <text evidence="13">The sequence shown here is derived from an EMBL/GenBank/DDBJ whole genome shotgun (WGS) entry which is preliminary data.</text>
</comment>
<comment type="similarity">
    <text evidence="4 11">Belongs to the MoeA family.</text>
</comment>
<dbReference type="PANTHER" id="PTHR10192">
    <property type="entry name" value="MOLYBDOPTERIN BIOSYNTHESIS PROTEIN"/>
    <property type="match status" value="1"/>
</dbReference>
<dbReference type="EC" id="2.10.1.1" evidence="11"/>
<dbReference type="Gene3D" id="2.40.340.10">
    <property type="entry name" value="MoeA, C-terminal, domain IV"/>
    <property type="match status" value="1"/>
</dbReference>
<sequence length="399" mass="40812">MIPVDEALARILAQFQPLAGELVGVGEAVGRVLAADVVARVTQPPAAVSAMDGWAVRGSDLGSLPVTLARIGEAPAGRPFAGTVASGQAVRLFTGSVIPDGADTVVLQEDCDDLGGGVRVREGTPGRWVRAAGLDFTAGTVGLKAGRPLTVRDVALAAAMNHPFLTVHRRPRVAVLATGDEVVMPGEPLGPGQIVSSNGLALAALVRRHGGTPVNLGIAPDDADTLAILARGAAGCDLLVTTGGASVGEYDLVRDMLGGQGVDLDFWKIAMRPGKPLMFGRLGGTPLLGLPGNPVSSLVCATLFLVPALRRMQGLAPAELPRARAVLTNALPANDRRQDYLRATLTAGDGALPAVATFTQQDSSMLSRLAAADCLIIRPPHAPAAEAGTVVDIVPLDGI</sequence>
<dbReference type="PANTHER" id="PTHR10192:SF5">
    <property type="entry name" value="GEPHYRIN"/>
    <property type="match status" value="1"/>
</dbReference>
<keyword evidence="6 11" id="KW-0808">Transferase</keyword>
<dbReference type="UniPathway" id="UPA00344"/>
<dbReference type="InterPro" id="IPR005111">
    <property type="entry name" value="MoeA_C_domain_IV"/>
</dbReference>
<dbReference type="SMART" id="SM00852">
    <property type="entry name" value="MoCF_biosynth"/>
    <property type="match status" value="1"/>
</dbReference>
<proteinExistence type="inferred from homology"/>
<evidence type="ECO:0000256" key="5">
    <source>
        <dbReference type="ARBA" id="ARBA00022505"/>
    </source>
</evidence>
<feature type="domain" description="MoaB/Mog" evidence="12">
    <location>
        <begin position="174"/>
        <end position="311"/>
    </location>
</feature>
<evidence type="ECO:0000256" key="1">
    <source>
        <dbReference type="ARBA" id="ARBA00001946"/>
    </source>
</evidence>
<dbReference type="SUPFAM" id="SSF63882">
    <property type="entry name" value="MoeA N-terminal region -like"/>
    <property type="match status" value="1"/>
</dbReference>
<keyword evidence="5 11" id="KW-0500">Molybdenum</keyword>
<dbReference type="NCBIfam" id="NF045515">
    <property type="entry name" value="Glp_gephyrin"/>
    <property type="match status" value="1"/>
</dbReference>
<dbReference type="FunFam" id="3.40.980.10:FF:000004">
    <property type="entry name" value="Molybdopterin molybdenumtransferase"/>
    <property type="match status" value="1"/>
</dbReference>
<dbReference type="InterPro" id="IPR038987">
    <property type="entry name" value="MoeA-like"/>
</dbReference>
<evidence type="ECO:0000256" key="10">
    <source>
        <dbReference type="ARBA" id="ARBA00047317"/>
    </source>
</evidence>
<gene>
    <name evidence="13" type="ORF">FBZ89_111137</name>
</gene>
<dbReference type="GO" id="GO:0046872">
    <property type="term" value="F:metal ion binding"/>
    <property type="evidence" value="ECO:0007669"/>
    <property type="project" value="UniProtKB-UniRule"/>
</dbReference>
<keyword evidence="9 11" id="KW-0501">Molybdenum cofactor biosynthesis</keyword>
<evidence type="ECO:0000313" key="13">
    <source>
        <dbReference type="EMBL" id="TWB17286.1"/>
    </source>
</evidence>
<protein>
    <recommendedName>
        <fullName evidence="11">Molybdopterin molybdenumtransferase</fullName>
        <ecNumber evidence="11">2.10.1.1</ecNumber>
    </recommendedName>
</protein>
<evidence type="ECO:0000256" key="8">
    <source>
        <dbReference type="ARBA" id="ARBA00022842"/>
    </source>
</evidence>
<evidence type="ECO:0000256" key="9">
    <source>
        <dbReference type="ARBA" id="ARBA00023150"/>
    </source>
</evidence>
<evidence type="ECO:0000256" key="2">
    <source>
        <dbReference type="ARBA" id="ARBA00002901"/>
    </source>
</evidence>
<comment type="function">
    <text evidence="2 11">Catalyzes the insertion of molybdate into adenylated molybdopterin with the concomitant release of AMP.</text>
</comment>